<accession>A0AAV9CB26</accession>
<organism evidence="1 2">
    <name type="scientific">Acorus calamus</name>
    <name type="common">Sweet flag</name>
    <dbReference type="NCBI Taxonomy" id="4465"/>
    <lineage>
        <taxon>Eukaryota</taxon>
        <taxon>Viridiplantae</taxon>
        <taxon>Streptophyta</taxon>
        <taxon>Embryophyta</taxon>
        <taxon>Tracheophyta</taxon>
        <taxon>Spermatophyta</taxon>
        <taxon>Magnoliopsida</taxon>
        <taxon>Liliopsida</taxon>
        <taxon>Acoraceae</taxon>
        <taxon>Acorus</taxon>
    </lineage>
</organism>
<evidence type="ECO:0000313" key="1">
    <source>
        <dbReference type="EMBL" id="KAK1285427.1"/>
    </source>
</evidence>
<proteinExistence type="predicted"/>
<protein>
    <submittedName>
        <fullName evidence="1">Uncharacterized protein</fullName>
    </submittedName>
</protein>
<keyword evidence="2" id="KW-1185">Reference proteome</keyword>
<gene>
    <name evidence="1" type="ORF">QJS10_CPB20g02103</name>
</gene>
<reference evidence="1" key="2">
    <citation type="submission" date="2023-06" db="EMBL/GenBank/DDBJ databases">
        <authorList>
            <person name="Ma L."/>
            <person name="Liu K.-W."/>
            <person name="Li Z."/>
            <person name="Hsiao Y.-Y."/>
            <person name="Qi Y."/>
            <person name="Fu T."/>
            <person name="Tang G."/>
            <person name="Zhang D."/>
            <person name="Sun W.-H."/>
            <person name="Liu D.-K."/>
            <person name="Li Y."/>
            <person name="Chen G.-Z."/>
            <person name="Liu X.-D."/>
            <person name="Liao X.-Y."/>
            <person name="Jiang Y.-T."/>
            <person name="Yu X."/>
            <person name="Hao Y."/>
            <person name="Huang J."/>
            <person name="Zhao X.-W."/>
            <person name="Ke S."/>
            <person name="Chen Y.-Y."/>
            <person name="Wu W.-L."/>
            <person name="Hsu J.-L."/>
            <person name="Lin Y.-F."/>
            <person name="Huang M.-D."/>
            <person name="Li C.-Y."/>
            <person name="Huang L."/>
            <person name="Wang Z.-W."/>
            <person name="Zhao X."/>
            <person name="Zhong W.-Y."/>
            <person name="Peng D.-H."/>
            <person name="Ahmad S."/>
            <person name="Lan S."/>
            <person name="Zhang J.-S."/>
            <person name="Tsai W.-C."/>
            <person name="Van De Peer Y."/>
            <person name="Liu Z.-J."/>
        </authorList>
    </citation>
    <scope>NUCLEOTIDE SEQUENCE</scope>
    <source>
        <strain evidence="1">CP</strain>
        <tissue evidence="1">Leaves</tissue>
    </source>
</reference>
<dbReference type="SUPFAM" id="SSF51445">
    <property type="entry name" value="(Trans)glycosidases"/>
    <property type="match status" value="1"/>
</dbReference>
<dbReference type="AlphaFoldDB" id="A0AAV9CB26"/>
<sequence length="58" mass="6205">MIFLGVPAKRSAASSGGYIPKGVLTSRVLPAVKGSPMYGWDRYNDRLNQYSSAVKGSV</sequence>
<dbReference type="InterPro" id="IPR017853">
    <property type="entry name" value="GH"/>
</dbReference>
<dbReference type="Gene3D" id="3.20.20.80">
    <property type="entry name" value="Glycosidases"/>
    <property type="match status" value="1"/>
</dbReference>
<dbReference type="EMBL" id="JAUJYO010000020">
    <property type="protein sequence ID" value="KAK1285427.1"/>
    <property type="molecule type" value="Genomic_DNA"/>
</dbReference>
<evidence type="ECO:0000313" key="2">
    <source>
        <dbReference type="Proteomes" id="UP001180020"/>
    </source>
</evidence>
<dbReference type="Proteomes" id="UP001180020">
    <property type="component" value="Unassembled WGS sequence"/>
</dbReference>
<comment type="caution">
    <text evidence="1">The sequence shown here is derived from an EMBL/GenBank/DDBJ whole genome shotgun (WGS) entry which is preliminary data.</text>
</comment>
<name>A0AAV9CB26_ACOCL</name>
<reference evidence="1" key="1">
    <citation type="journal article" date="2023" name="Nat. Commun.">
        <title>Diploid and tetraploid genomes of Acorus and the evolution of monocots.</title>
        <authorList>
            <person name="Ma L."/>
            <person name="Liu K.W."/>
            <person name="Li Z."/>
            <person name="Hsiao Y.Y."/>
            <person name="Qi Y."/>
            <person name="Fu T."/>
            <person name="Tang G.D."/>
            <person name="Zhang D."/>
            <person name="Sun W.H."/>
            <person name="Liu D.K."/>
            <person name="Li Y."/>
            <person name="Chen G.Z."/>
            <person name="Liu X.D."/>
            <person name="Liao X.Y."/>
            <person name="Jiang Y.T."/>
            <person name="Yu X."/>
            <person name="Hao Y."/>
            <person name="Huang J."/>
            <person name="Zhao X.W."/>
            <person name="Ke S."/>
            <person name="Chen Y.Y."/>
            <person name="Wu W.L."/>
            <person name="Hsu J.L."/>
            <person name="Lin Y.F."/>
            <person name="Huang M.D."/>
            <person name="Li C.Y."/>
            <person name="Huang L."/>
            <person name="Wang Z.W."/>
            <person name="Zhao X."/>
            <person name="Zhong W.Y."/>
            <person name="Peng D.H."/>
            <person name="Ahmad S."/>
            <person name="Lan S."/>
            <person name="Zhang J.S."/>
            <person name="Tsai W.C."/>
            <person name="Van de Peer Y."/>
            <person name="Liu Z.J."/>
        </authorList>
    </citation>
    <scope>NUCLEOTIDE SEQUENCE</scope>
    <source>
        <strain evidence="1">CP</strain>
    </source>
</reference>